<comment type="caution">
    <text evidence="1">The sequence shown here is derived from an EMBL/GenBank/DDBJ whole genome shotgun (WGS) entry which is preliminary data.</text>
</comment>
<dbReference type="Proteomes" id="UP000663848">
    <property type="component" value="Unassembled WGS sequence"/>
</dbReference>
<name>A0A822FMN6_9BILA</name>
<evidence type="ECO:0000313" key="2">
    <source>
        <dbReference type="Proteomes" id="UP000663848"/>
    </source>
</evidence>
<proteinExistence type="predicted"/>
<feature type="non-terminal residue" evidence="1">
    <location>
        <position position="60"/>
    </location>
</feature>
<gene>
    <name evidence="1" type="ORF">QYT958_LOCUS46368</name>
</gene>
<sequence length="60" mass="6976">MSMSFEQNSPSYVRGFKVPRKLDIQNALGKLDDNNISSVFTEEFFETFDSLPLPKKETDW</sequence>
<accession>A0A822FMN6</accession>
<dbReference type="EMBL" id="CAJOBR010082068">
    <property type="protein sequence ID" value="CAF5125552.1"/>
    <property type="molecule type" value="Genomic_DNA"/>
</dbReference>
<protein>
    <submittedName>
        <fullName evidence="1">Uncharacterized protein</fullName>
    </submittedName>
</protein>
<reference evidence="1" key="1">
    <citation type="submission" date="2021-02" db="EMBL/GenBank/DDBJ databases">
        <authorList>
            <person name="Nowell W R."/>
        </authorList>
    </citation>
    <scope>NUCLEOTIDE SEQUENCE</scope>
</reference>
<dbReference type="AlphaFoldDB" id="A0A822FMN6"/>
<organism evidence="1 2">
    <name type="scientific">Rotaria socialis</name>
    <dbReference type="NCBI Taxonomy" id="392032"/>
    <lineage>
        <taxon>Eukaryota</taxon>
        <taxon>Metazoa</taxon>
        <taxon>Spiralia</taxon>
        <taxon>Gnathifera</taxon>
        <taxon>Rotifera</taxon>
        <taxon>Eurotatoria</taxon>
        <taxon>Bdelloidea</taxon>
        <taxon>Philodinida</taxon>
        <taxon>Philodinidae</taxon>
        <taxon>Rotaria</taxon>
    </lineage>
</organism>
<evidence type="ECO:0000313" key="1">
    <source>
        <dbReference type="EMBL" id="CAF5125552.1"/>
    </source>
</evidence>